<dbReference type="PROSITE" id="PS00018">
    <property type="entry name" value="EF_HAND_1"/>
    <property type="match status" value="3"/>
</dbReference>
<dbReference type="InterPro" id="IPR050145">
    <property type="entry name" value="Centrin_CML-like"/>
</dbReference>
<keyword evidence="2" id="KW-0106">Calcium</keyword>
<dbReference type="Gene3D" id="1.10.238.10">
    <property type="entry name" value="EF-hand"/>
    <property type="match status" value="1"/>
</dbReference>
<dbReference type="SMART" id="SM00054">
    <property type="entry name" value="EFh"/>
    <property type="match status" value="4"/>
</dbReference>
<protein>
    <recommendedName>
        <fullName evidence="3">EF-hand domain-containing protein</fullName>
    </recommendedName>
</protein>
<dbReference type="InterPro" id="IPR018247">
    <property type="entry name" value="EF_Hand_1_Ca_BS"/>
</dbReference>
<feature type="domain" description="EF-hand" evidence="3">
    <location>
        <begin position="208"/>
        <end position="243"/>
    </location>
</feature>
<dbReference type="SUPFAM" id="SSF47473">
    <property type="entry name" value="EF-hand"/>
    <property type="match status" value="1"/>
</dbReference>
<evidence type="ECO:0000256" key="2">
    <source>
        <dbReference type="ARBA" id="ARBA00022837"/>
    </source>
</evidence>
<organism evidence="4 5">
    <name type="scientific">Cylicocyclus nassatus</name>
    <name type="common">Nematode worm</name>
    <dbReference type="NCBI Taxonomy" id="53992"/>
    <lineage>
        <taxon>Eukaryota</taxon>
        <taxon>Metazoa</taxon>
        <taxon>Ecdysozoa</taxon>
        <taxon>Nematoda</taxon>
        <taxon>Chromadorea</taxon>
        <taxon>Rhabditida</taxon>
        <taxon>Rhabditina</taxon>
        <taxon>Rhabditomorpha</taxon>
        <taxon>Strongyloidea</taxon>
        <taxon>Strongylidae</taxon>
        <taxon>Cylicocyclus</taxon>
    </lineage>
</organism>
<name>A0AA36M4K5_CYLNA</name>
<keyword evidence="1" id="KW-0677">Repeat</keyword>
<gene>
    <name evidence="4" type="ORF">CYNAS_LOCUS9663</name>
</gene>
<sequence length="277" mass="31477">QISASFSTCDFIENVDENVILCTLLHKLRLRQRFTRQVGFRLSLINMVWNPIHYFQLNRLRRCRKSLCCCKVRDAQPSPEESFSLVEKMSLENEKDNVFWKTLLEHKVPKKKLKKKNTKLSNAKELALKYHVSKEDVEKIYKIFVSMDDDGSGTITANEIAQMLCGFGCDVSPKVVQAVMRSSDKSGDGEIDFEEFLTAITSKIKLNNCKAEIQAMFNKFDRDKDGLLSAEELVVAWSETLKTKITVKEAAALIQQADSEGKGAVTVNEFITMCQTV</sequence>
<comment type="caution">
    <text evidence="4">The sequence shown here is derived from an EMBL/GenBank/DDBJ whole genome shotgun (WGS) entry which is preliminary data.</text>
</comment>
<reference evidence="4" key="1">
    <citation type="submission" date="2023-07" db="EMBL/GenBank/DDBJ databases">
        <authorList>
            <consortium name="CYATHOMIX"/>
        </authorList>
    </citation>
    <scope>NUCLEOTIDE SEQUENCE</scope>
    <source>
        <strain evidence="4">N/A</strain>
    </source>
</reference>
<evidence type="ECO:0000313" key="4">
    <source>
        <dbReference type="EMBL" id="CAJ0597680.1"/>
    </source>
</evidence>
<dbReference type="AlphaFoldDB" id="A0AA36M4K5"/>
<proteinExistence type="predicted"/>
<dbReference type="PANTHER" id="PTHR23050">
    <property type="entry name" value="CALCIUM BINDING PROTEIN"/>
    <property type="match status" value="1"/>
</dbReference>
<dbReference type="InterPro" id="IPR011992">
    <property type="entry name" value="EF-hand-dom_pair"/>
</dbReference>
<evidence type="ECO:0000259" key="3">
    <source>
        <dbReference type="PROSITE" id="PS50222"/>
    </source>
</evidence>
<keyword evidence="5" id="KW-1185">Reference proteome</keyword>
<dbReference type="FunFam" id="1.10.238.10:FF:000003">
    <property type="entry name" value="Calmodulin A"/>
    <property type="match status" value="1"/>
</dbReference>
<feature type="domain" description="EF-hand" evidence="3">
    <location>
        <begin position="245"/>
        <end position="277"/>
    </location>
</feature>
<dbReference type="InterPro" id="IPR002048">
    <property type="entry name" value="EF_hand_dom"/>
</dbReference>
<dbReference type="EMBL" id="CATQJL010000223">
    <property type="protein sequence ID" value="CAJ0597680.1"/>
    <property type="molecule type" value="Genomic_DNA"/>
</dbReference>
<feature type="domain" description="EF-hand" evidence="3">
    <location>
        <begin position="135"/>
        <end position="170"/>
    </location>
</feature>
<dbReference type="Proteomes" id="UP001176961">
    <property type="component" value="Unassembled WGS sequence"/>
</dbReference>
<dbReference type="GO" id="GO:0005509">
    <property type="term" value="F:calcium ion binding"/>
    <property type="evidence" value="ECO:0007669"/>
    <property type="project" value="InterPro"/>
</dbReference>
<feature type="non-terminal residue" evidence="4">
    <location>
        <position position="1"/>
    </location>
</feature>
<dbReference type="PROSITE" id="PS50222">
    <property type="entry name" value="EF_HAND_2"/>
    <property type="match status" value="4"/>
</dbReference>
<dbReference type="Pfam" id="PF13499">
    <property type="entry name" value="EF-hand_7"/>
    <property type="match status" value="2"/>
</dbReference>
<accession>A0AA36M4K5</accession>
<evidence type="ECO:0000313" key="5">
    <source>
        <dbReference type="Proteomes" id="UP001176961"/>
    </source>
</evidence>
<feature type="domain" description="EF-hand" evidence="3">
    <location>
        <begin position="171"/>
        <end position="206"/>
    </location>
</feature>
<evidence type="ECO:0000256" key="1">
    <source>
        <dbReference type="ARBA" id="ARBA00022737"/>
    </source>
</evidence>